<reference evidence="3 4" key="1">
    <citation type="journal article" date="2018" name="New Phytol.">
        <title>Phylogenomics of Endogonaceae and evolution of mycorrhizas within Mucoromycota.</title>
        <authorList>
            <person name="Chang Y."/>
            <person name="Desiro A."/>
            <person name="Na H."/>
            <person name="Sandor L."/>
            <person name="Lipzen A."/>
            <person name="Clum A."/>
            <person name="Barry K."/>
            <person name="Grigoriev I.V."/>
            <person name="Martin F.M."/>
            <person name="Stajich J.E."/>
            <person name="Smith M.E."/>
            <person name="Bonito G."/>
            <person name="Spatafora J.W."/>
        </authorList>
    </citation>
    <scope>NUCLEOTIDE SEQUENCE [LARGE SCALE GENOMIC DNA]</scope>
    <source>
        <strain evidence="3 4">AD002</strain>
    </source>
</reference>
<evidence type="ECO:0000256" key="1">
    <source>
        <dbReference type="PROSITE-ProRule" id="PRU00285"/>
    </source>
</evidence>
<dbReference type="EMBL" id="RBNJ01003417">
    <property type="protein sequence ID" value="RUS30948.1"/>
    <property type="molecule type" value="Genomic_DNA"/>
</dbReference>
<dbReference type="PROSITE" id="PS01031">
    <property type="entry name" value="SHSP"/>
    <property type="match status" value="1"/>
</dbReference>
<feature type="domain" description="SHSP" evidence="2">
    <location>
        <begin position="46"/>
        <end position="165"/>
    </location>
</feature>
<dbReference type="AlphaFoldDB" id="A0A433QMG4"/>
<keyword evidence="4" id="KW-1185">Reference proteome</keyword>
<dbReference type="InterPro" id="IPR008978">
    <property type="entry name" value="HSP20-like_chaperone"/>
</dbReference>
<name>A0A433QMG4_9FUNG</name>
<gene>
    <name evidence="3" type="ORF">BC938DRAFT_478720</name>
</gene>
<accession>A0A433QMG4</accession>
<dbReference type="Gene3D" id="2.60.40.790">
    <property type="match status" value="1"/>
</dbReference>
<comment type="similarity">
    <text evidence="1">Belongs to the small heat shock protein (HSP20) family.</text>
</comment>
<sequence length="169" mass="18081">MVNTGRTISIEVPGNAPSGDVFTSGTITTNIPDDIPSGDVSHDLPNLVPSEESHVTLSSSVDAFVVTIPTPGVKDMNELVIIVDDDDQSLSIRGCLKYAVYGKCVAGLFCLKSGQFEVSFKLPSKILSFTNDIEVVNADGVTIITLKKEVQSTQKVHIVSSLDGNWLEK</sequence>
<evidence type="ECO:0000313" key="4">
    <source>
        <dbReference type="Proteomes" id="UP000274822"/>
    </source>
</evidence>
<evidence type="ECO:0000259" key="2">
    <source>
        <dbReference type="PROSITE" id="PS01031"/>
    </source>
</evidence>
<comment type="caution">
    <text evidence="3">The sequence shown here is derived from an EMBL/GenBank/DDBJ whole genome shotgun (WGS) entry which is preliminary data.</text>
</comment>
<dbReference type="InterPro" id="IPR002068">
    <property type="entry name" value="A-crystallin/Hsp20_dom"/>
</dbReference>
<dbReference type="CDD" id="cd00298">
    <property type="entry name" value="ACD_sHsps_p23-like"/>
    <property type="match status" value="1"/>
</dbReference>
<proteinExistence type="inferred from homology"/>
<evidence type="ECO:0000313" key="3">
    <source>
        <dbReference type="EMBL" id="RUS30948.1"/>
    </source>
</evidence>
<organism evidence="3 4">
    <name type="scientific">Jimgerdemannia flammicorona</name>
    <dbReference type="NCBI Taxonomy" id="994334"/>
    <lineage>
        <taxon>Eukaryota</taxon>
        <taxon>Fungi</taxon>
        <taxon>Fungi incertae sedis</taxon>
        <taxon>Mucoromycota</taxon>
        <taxon>Mucoromycotina</taxon>
        <taxon>Endogonomycetes</taxon>
        <taxon>Endogonales</taxon>
        <taxon>Endogonaceae</taxon>
        <taxon>Jimgerdemannia</taxon>
    </lineage>
</organism>
<dbReference type="Proteomes" id="UP000274822">
    <property type="component" value="Unassembled WGS sequence"/>
</dbReference>
<protein>
    <recommendedName>
        <fullName evidence="2">SHSP domain-containing protein</fullName>
    </recommendedName>
</protein>